<dbReference type="CDD" id="cd07716">
    <property type="entry name" value="RNaseZ_short-form-like_MBL-fold"/>
    <property type="match status" value="1"/>
</dbReference>
<reference evidence="4" key="1">
    <citation type="journal article" date="2019" name="Int. J. Syst. Evol. Microbiol.">
        <title>The Global Catalogue of Microorganisms (GCM) 10K type strain sequencing project: providing services to taxonomists for standard genome sequencing and annotation.</title>
        <authorList>
            <consortium name="The Broad Institute Genomics Platform"/>
            <consortium name="The Broad Institute Genome Sequencing Center for Infectious Disease"/>
            <person name="Wu L."/>
            <person name="Ma J."/>
        </authorList>
    </citation>
    <scope>NUCLEOTIDE SEQUENCE [LARGE SCALE GENOMIC DNA]</scope>
    <source>
        <strain evidence="4">KCTC 33575</strain>
    </source>
</reference>
<gene>
    <name evidence="3" type="ORF">ACFSX4_12175</name>
</gene>
<comment type="caution">
    <text evidence="3">The sequence shown here is derived from an EMBL/GenBank/DDBJ whole genome shotgun (WGS) entry which is preliminary data.</text>
</comment>
<dbReference type="PANTHER" id="PTHR46018">
    <property type="entry name" value="ZINC PHOSPHODIESTERASE ELAC PROTEIN 1"/>
    <property type="match status" value="1"/>
</dbReference>
<dbReference type="EMBL" id="JBHUOQ010000004">
    <property type="protein sequence ID" value="MFD2831222.1"/>
    <property type="molecule type" value="Genomic_DNA"/>
</dbReference>
<accession>A0ABW5WXJ9</accession>
<dbReference type="PANTHER" id="PTHR46018:SF4">
    <property type="entry name" value="METALLO-HYDROLASE YHFI-RELATED"/>
    <property type="match status" value="1"/>
</dbReference>
<dbReference type="SUPFAM" id="SSF56281">
    <property type="entry name" value="Metallo-hydrolase/oxidoreductase"/>
    <property type="match status" value="1"/>
</dbReference>
<proteinExistence type="predicted"/>
<dbReference type="Gene3D" id="3.60.15.10">
    <property type="entry name" value="Ribonuclease Z/Hydroxyacylglutathione hydrolase-like"/>
    <property type="match status" value="1"/>
</dbReference>
<dbReference type="RefSeq" id="WP_377775229.1">
    <property type="nucleotide sequence ID" value="NZ_JBHUOQ010000004.1"/>
</dbReference>
<sequence length="244" mass="27259">MKCTVIGMWGGFPEEDEPTSGYLIEKDGFHILLDTGSGVAAHVQNYVELNDLHHIVMSHYHYDHSVDLGAFLFGRMINMFMGRIDTELNIYGPDDQKIIDQVNDVKLSRFHPYDAGSQLNIGPFTIEFHRNNHPVETYAMRITDDEGKVLVYTADSSYMDSLVQFSEGADVLITECNSYEGEDAARLGHMNAEEAGLFSSRAGVKRTILTHLPHYGDVNELTESAEKAGAENVELAQVDQVIEI</sequence>
<dbReference type="InterPro" id="IPR001279">
    <property type="entry name" value="Metallo-B-lactamas"/>
</dbReference>
<dbReference type="Proteomes" id="UP001597519">
    <property type="component" value="Unassembled WGS sequence"/>
</dbReference>
<evidence type="ECO:0000313" key="4">
    <source>
        <dbReference type="Proteomes" id="UP001597519"/>
    </source>
</evidence>
<evidence type="ECO:0000256" key="1">
    <source>
        <dbReference type="ARBA" id="ARBA00022833"/>
    </source>
</evidence>
<evidence type="ECO:0000313" key="3">
    <source>
        <dbReference type="EMBL" id="MFD2831222.1"/>
    </source>
</evidence>
<protein>
    <submittedName>
        <fullName evidence="3">MBL fold metallo-hydrolase</fullName>
    </submittedName>
</protein>
<keyword evidence="1" id="KW-0862">Zinc</keyword>
<evidence type="ECO:0000259" key="2">
    <source>
        <dbReference type="SMART" id="SM00849"/>
    </source>
</evidence>
<dbReference type="InterPro" id="IPR036866">
    <property type="entry name" value="RibonucZ/Hydroxyglut_hydro"/>
</dbReference>
<dbReference type="Pfam" id="PF12706">
    <property type="entry name" value="Lactamase_B_2"/>
    <property type="match status" value="1"/>
</dbReference>
<dbReference type="SMART" id="SM00849">
    <property type="entry name" value="Lactamase_B"/>
    <property type="match status" value="1"/>
</dbReference>
<feature type="domain" description="Metallo-beta-lactamase" evidence="2">
    <location>
        <begin position="18"/>
        <end position="189"/>
    </location>
</feature>
<keyword evidence="4" id="KW-1185">Reference proteome</keyword>
<name>A0ABW5WXJ9_9STAP</name>
<organism evidence="3 4">
    <name type="scientific">Corticicoccus populi</name>
    <dbReference type="NCBI Taxonomy" id="1812821"/>
    <lineage>
        <taxon>Bacteria</taxon>
        <taxon>Bacillati</taxon>
        <taxon>Bacillota</taxon>
        <taxon>Bacilli</taxon>
        <taxon>Bacillales</taxon>
        <taxon>Staphylococcaceae</taxon>
        <taxon>Corticicoccus</taxon>
    </lineage>
</organism>